<proteinExistence type="predicted"/>
<feature type="domain" description="NAD-dependent epimerase/dehydratase" evidence="1">
    <location>
        <begin position="4"/>
        <end position="207"/>
    </location>
</feature>
<dbReference type="Gene3D" id="3.40.50.720">
    <property type="entry name" value="NAD(P)-binding Rossmann-like Domain"/>
    <property type="match status" value="1"/>
</dbReference>
<sequence length="293" mass="33415">MREILVLGGTKYFGRKLVQRLIENADRVTLATRGSHDDGFGKQVERLKIDREDKYSMMTAFEGKSWDLVYDQSCLASQEAWDAAVTLKGKCSRYIFTSTQAVYEYGTNHREESFNPMSFTYQLKKRSGYQGYEGYQEAKRAAEAVLFQHGSFKTAAVRMPIVVSEDDYTERLKFHVDRIKQSKPIGMAHLEFRYSFIHAEEAADFLFEVGKSDFAGGINPGCSEDISLDELVQKIGRIVERKPLIESNQTDDNGSPYALPGSWSIDTVKARSLGYRFSSLHEVLDPLIRFFQK</sequence>
<accession>A0ABS5LCY9</accession>
<evidence type="ECO:0000313" key="3">
    <source>
        <dbReference type="Proteomes" id="UP000682403"/>
    </source>
</evidence>
<dbReference type="InterPro" id="IPR050177">
    <property type="entry name" value="Lipid_A_modif_metabolic_enz"/>
</dbReference>
<dbReference type="Pfam" id="PF01370">
    <property type="entry name" value="Epimerase"/>
    <property type="match status" value="1"/>
</dbReference>
<dbReference type="Proteomes" id="UP000682403">
    <property type="component" value="Unassembled WGS sequence"/>
</dbReference>
<comment type="caution">
    <text evidence="2">The sequence shown here is derived from an EMBL/GenBank/DDBJ whole genome shotgun (WGS) entry which is preliminary data.</text>
</comment>
<dbReference type="InterPro" id="IPR001509">
    <property type="entry name" value="Epimerase_deHydtase"/>
</dbReference>
<evidence type="ECO:0000313" key="2">
    <source>
        <dbReference type="EMBL" id="MBS2968459.1"/>
    </source>
</evidence>
<protein>
    <submittedName>
        <fullName evidence="2">NAD-dependent epimerase/dehydratase family protein</fullName>
    </submittedName>
</protein>
<dbReference type="InterPro" id="IPR036291">
    <property type="entry name" value="NAD(P)-bd_dom_sf"/>
</dbReference>
<reference evidence="2 3" key="1">
    <citation type="submission" date="2021-04" db="EMBL/GenBank/DDBJ databases">
        <title>Metabacillus sp. strain KIGAM252 whole genome sequence.</title>
        <authorList>
            <person name="Seo M.-J."/>
            <person name="Cho E.-S."/>
            <person name="Hwang C.Y."/>
            <person name="Yoon D.J."/>
        </authorList>
    </citation>
    <scope>NUCLEOTIDE SEQUENCE [LARGE SCALE GENOMIC DNA]</scope>
    <source>
        <strain evidence="2 3">KIGAM252</strain>
    </source>
</reference>
<dbReference type="RefSeq" id="WP_211557262.1">
    <property type="nucleotide sequence ID" value="NZ_JAGVRK010000001.1"/>
</dbReference>
<gene>
    <name evidence="2" type="ORF">J9317_06760</name>
</gene>
<evidence type="ECO:0000259" key="1">
    <source>
        <dbReference type="Pfam" id="PF01370"/>
    </source>
</evidence>
<dbReference type="EMBL" id="JAGVRK010000001">
    <property type="protein sequence ID" value="MBS2968459.1"/>
    <property type="molecule type" value="Genomic_DNA"/>
</dbReference>
<dbReference type="SUPFAM" id="SSF51735">
    <property type="entry name" value="NAD(P)-binding Rossmann-fold domains"/>
    <property type="match status" value="1"/>
</dbReference>
<keyword evidence="3" id="KW-1185">Reference proteome</keyword>
<organism evidence="2 3">
    <name type="scientific">Metabacillus flavus</name>
    <dbReference type="NCBI Taxonomy" id="2823519"/>
    <lineage>
        <taxon>Bacteria</taxon>
        <taxon>Bacillati</taxon>
        <taxon>Bacillota</taxon>
        <taxon>Bacilli</taxon>
        <taxon>Bacillales</taxon>
        <taxon>Bacillaceae</taxon>
        <taxon>Metabacillus</taxon>
    </lineage>
</organism>
<dbReference type="PANTHER" id="PTHR43245">
    <property type="entry name" value="BIFUNCTIONAL POLYMYXIN RESISTANCE PROTEIN ARNA"/>
    <property type="match status" value="1"/>
</dbReference>
<name>A0ABS5LCY9_9BACI</name>